<dbReference type="Proteomes" id="UP000078200">
    <property type="component" value="Unassembled WGS sequence"/>
</dbReference>
<sequence length="123" mass="14205">MRAGNIPSRYHPVRVHLSPILSHCLSLSFDFDSSQMLFKHYIQYTPTTFMLSKMLLMMSKMLLMHLMMLSSLSSSSTTSSLSSLSHICAPRHEHTNIFWGTINNFSKFAYLISRHFPILTFDK</sequence>
<evidence type="ECO:0000313" key="2">
    <source>
        <dbReference type="Proteomes" id="UP000078200"/>
    </source>
</evidence>
<dbReference type="EnsemblMetazoa" id="GAUT025671-RA">
    <property type="protein sequence ID" value="GAUT025671-PA"/>
    <property type="gene ID" value="GAUT025671"/>
</dbReference>
<name>A0A1A9V4J5_GLOAU</name>
<organism evidence="1 2">
    <name type="scientific">Glossina austeni</name>
    <name type="common">Savannah tsetse fly</name>
    <dbReference type="NCBI Taxonomy" id="7395"/>
    <lineage>
        <taxon>Eukaryota</taxon>
        <taxon>Metazoa</taxon>
        <taxon>Ecdysozoa</taxon>
        <taxon>Arthropoda</taxon>
        <taxon>Hexapoda</taxon>
        <taxon>Insecta</taxon>
        <taxon>Pterygota</taxon>
        <taxon>Neoptera</taxon>
        <taxon>Endopterygota</taxon>
        <taxon>Diptera</taxon>
        <taxon>Brachycera</taxon>
        <taxon>Muscomorpha</taxon>
        <taxon>Hippoboscoidea</taxon>
        <taxon>Glossinidae</taxon>
        <taxon>Glossina</taxon>
    </lineage>
</organism>
<proteinExistence type="predicted"/>
<protein>
    <submittedName>
        <fullName evidence="1">Uncharacterized protein</fullName>
    </submittedName>
</protein>
<evidence type="ECO:0000313" key="1">
    <source>
        <dbReference type="EnsemblMetazoa" id="GAUT025671-PA"/>
    </source>
</evidence>
<reference evidence="1" key="1">
    <citation type="submission" date="2020-05" db="UniProtKB">
        <authorList>
            <consortium name="EnsemblMetazoa"/>
        </authorList>
    </citation>
    <scope>IDENTIFICATION</scope>
    <source>
        <strain evidence="1">TTRI</strain>
    </source>
</reference>
<dbReference type="AlphaFoldDB" id="A0A1A9V4J5"/>
<keyword evidence="2" id="KW-1185">Reference proteome</keyword>
<dbReference type="VEuPathDB" id="VectorBase:GAUT025671"/>
<accession>A0A1A9V4J5</accession>